<keyword evidence="10 14" id="KW-0175">Coiled coil</keyword>
<dbReference type="Proteomes" id="UP000245207">
    <property type="component" value="Unassembled WGS sequence"/>
</dbReference>
<dbReference type="GO" id="GO:0031349">
    <property type="term" value="P:positive regulation of defense response"/>
    <property type="evidence" value="ECO:0007669"/>
    <property type="project" value="UniProtKB-ARBA"/>
</dbReference>
<dbReference type="GO" id="GO:0004519">
    <property type="term" value="F:endonuclease activity"/>
    <property type="evidence" value="ECO:0007669"/>
    <property type="project" value="UniProtKB-KW"/>
</dbReference>
<evidence type="ECO:0000256" key="3">
    <source>
        <dbReference type="ARBA" id="ARBA00022722"/>
    </source>
</evidence>
<keyword evidence="13" id="KW-0539">Nucleus</keyword>
<proteinExistence type="inferred from homology"/>
<dbReference type="PANTHER" id="PTHR23336">
    <property type="entry name" value="ZINC FINGER CW-TYPE COILED-COIL DOMAIN PROTEIN 3"/>
    <property type="match status" value="1"/>
</dbReference>
<feature type="coiled-coil region" evidence="14">
    <location>
        <begin position="650"/>
        <end position="752"/>
    </location>
</feature>
<evidence type="ECO:0000256" key="12">
    <source>
        <dbReference type="ARBA" id="ARBA00023204"/>
    </source>
</evidence>
<dbReference type="EMBL" id="PKPP01000989">
    <property type="protein sequence ID" value="PWA86699.1"/>
    <property type="molecule type" value="Genomic_DNA"/>
</dbReference>
<keyword evidence="7" id="KW-0378">Hydrolase</keyword>
<evidence type="ECO:0000256" key="1">
    <source>
        <dbReference type="ARBA" id="ARBA00004123"/>
    </source>
</evidence>
<dbReference type="GO" id="GO:0005524">
    <property type="term" value="F:ATP binding"/>
    <property type="evidence" value="ECO:0007669"/>
    <property type="project" value="UniProtKB-KW"/>
</dbReference>
<keyword evidence="6" id="KW-0227">DNA damage</keyword>
<feature type="region of interest" description="Disordered" evidence="15">
    <location>
        <begin position="546"/>
        <end position="577"/>
    </location>
</feature>
<evidence type="ECO:0000256" key="11">
    <source>
        <dbReference type="ARBA" id="ARBA00023158"/>
    </source>
</evidence>
<dbReference type="AlphaFoldDB" id="A0A2U1PLS7"/>
<comment type="similarity">
    <text evidence="2">Belongs to the MORC ATPase protein family.</text>
</comment>
<dbReference type="InterPro" id="IPR045261">
    <property type="entry name" value="MORC_ATPase"/>
</dbReference>
<dbReference type="GO" id="GO:0006281">
    <property type="term" value="P:DNA repair"/>
    <property type="evidence" value="ECO:0007669"/>
    <property type="project" value="UniProtKB-KW"/>
</dbReference>
<evidence type="ECO:0000313" key="17">
    <source>
        <dbReference type="EMBL" id="PWA86699.1"/>
    </source>
</evidence>
<dbReference type="Gene3D" id="3.30.565.10">
    <property type="entry name" value="Histidine kinase-like ATPase, C-terminal domain"/>
    <property type="match status" value="1"/>
</dbReference>
<gene>
    <name evidence="17" type="ORF">CTI12_AA138240</name>
</gene>
<evidence type="ECO:0000256" key="14">
    <source>
        <dbReference type="SAM" id="Coils"/>
    </source>
</evidence>
<dbReference type="GO" id="GO:0006325">
    <property type="term" value="P:chromatin organization"/>
    <property type="evidence" value="ECO:0007669"/>
    <property type="project" value="UniProtKB-KW"/>
</dbReference>
<evidence type="ECO:0000256" key="6">
    <source>
        <dbReference type="ARBA" id="ARBA00022763"/>
    </source>
</evidence>
<evidence type="ECO:0000313" key="18">
    <source>
        <dbReference type="Proteomes" id="UP000245207"/>
    </source>
</evidence>
<accession>A0A2U1PLS7</accession>
<feature type="domain" description="Morc S5" evidence="16">
    <location>
        <begin position="386"/>
        <end position="533"/>
    </location>
</feature>
<sequence>MDAKHDSTDVVEDIEPISMITDHSDGTTKHYLDSNGTVQERPMKKPKVEVLLPEGFLDPIIREKKQPMVVSPVSTVGNGVTVNEKKKEVAPPPLSKQFWKAGDYESSGNNSETVVPPGGMDHVRVHPRFLHSNATSHKWALGAFAELLDNSLDEVRTGATYVKVDVLNNEKDTRSKMLLIEDNGGGMTPDKMRGCMSLGYSEKSKLANTIGQFVSIIYQFESLFVSDGNGFKTSTMRLGADVLVFTRNRGQDFNRPTQSIGMLSYTFLMETGKQDTVVPMIDFEKRGNEWGMMPRSSADDWKKNMDILVQWSPYSSEEHLLQQFDHLNDQGTRIIIYNIWEDDEGQLELDFDTDMHDIQIRGARDPKKIEMARDYPNSRHFLTYRHSFRSYASILYLRIPDDFRIILRGKDVIHHNIVNDMMMSQKITYKPAQPAADGVTKNDKNQMSADVTIGFVKDAKDHIDVQGFNVYHKNRLIKPFWRVWNAAGSDGRGVIGVLEANFVEPAHDKQGFERTTVLQRLENRLVVMQKKYWSTNCQHIGYAPRVKSAPDAKPKPSVGDISDEDVVSPGINTDGSKTQVVRPIRNFAASKPVEYAKYDATPEAYASTSRKSSFKASTSSKVFKASTNSVPSKVNLNQTQTLNANGYASVGHNEDIVEELRKENHELKQRVGSTESEMINSLLKDLLSERDKNALLEKKIQEAEEKIKKLDEEQESLIEIFSDERSRQLEMEENLRKEWKDALNTVEELRKQLEIGKVRS</sequence>
<dbReference type="FunFam" id="3.30.565.10:FF:000075">
    <property type="entry name" value="MORC family CW-type zinc finger protein 4"/>
    <property type="match status" value="1"/>
</dbReference>
<keyword evidence="4" id="KW-0547">Nucleotide-binding</keyword>
<evidence type="ECO:0000256" key="10">
    <source>
        <dbReference type="ARBA" id="ARBA00023054"/>
    </source>
</evidence>
<evidence type="ECO:0000259" key="16">
    <source>
        <dbReference type="Pfam" id="PF17942"/>
    </source>
</evidence>
<keyword evidence="12" id="KW-0234">DNA repair</keyword>
<dbReference type="InterPro" id="IPR036890">
    <property type="entry name" value="HATPase_C_sf"/>
</dbReference>
<keyword evidence="5" id="KW-0255">Endonuclease</keyword>
<dbReference type="Pfam" id="PF13589">
    <property type="entry name" value="HATPase_c_3"/>
    <property type="match status" value="1"/>
</dbReference>
<evidence type="ECO:0000256" key="7">
    <source>
        <dbReference type="ARBA" id="ARBA00022801"/>
    </source>
</evidence>
<keyword evidence="9" id="KW-0156">Chromatin regulator</keyword>
<evidence type="ECO:0000256" key="8">
    <source>
        <dbReference type="ARBA" id="ARBA00022840"/>
    </source>
</evidence>
<comment type="caution">
    <text evidence="17">The sequence shown here is derived from an EMBL/GenBank/DDBJ whole genome shotgun (WGS) entry which is preliminary data.</text>
</comment>
<evidence type="ECO:0000256" key="9">
    <source>
        <dbReference type="ARBA" id="ARBA00022853"/>
    </source>
</evidence>
<organism evidence="17 18">
    <name type="scientific">Artemisia annua</name>
    <name type="common">Sweet wormwood</name>
    <dbReference type="NCBI Taxonomy" id="35608"/>
    <lineage>
        <taxon>Eukaryota</taxon>
        <taxon>Viridiplantae</taxon>
        <taxon>Streptophyta</taxon>
        <taxon>Embryophyta</taxon>
        <taxon>Tracheophyta</taxon>
        <taxon>Spermatophyta</taxon>
        <taxon>Magnoliopsida</taxon>
        <taxon>eudicotyledons</taxon>
        <taxon>Gunneridae</taxon>
        <taxon>Pentapetalae</taxon>
        <taxon>asterids</taxon>
        <taxon>campanulids</taxon>
        <taxon>Asterales</taxon>
        <taxon>Asteraceae</taxon>
        <taxon>Asteroideae</taxon>
        <taxon>Anthemideae</taxon>
        <taxon>Artemisiinae</taxon>
        <taxon>Artemisia</taxon>
    </lineage>
</organism>
<name>A0A2U1PLS7_ARTAN</name>
<dbReference type="OrthoDB" id="757982at2759"/>
<dbReference type="InterPro" id="IPR041006">
    <property type="entry name" value="Morc_S5"/>
</dbReference>
<evidence type="ECO:0000256" key="4">
    <source>
        <dbReference type="ARBA" id="ARBA00022741"/>
    </source>
</evidence>
<evidence type="ECO:0000256" key="15">
    <source>
        <dbReference type="SAM" id="MobiDB-lite"/>
    </source>
</evidence>
<dbReference type="GO" id="GO:0005634">
    <property type="term" value="C:nucleus"/>
    <property type="evidence" value="ECO:0007669"/>
    <property type="project" value="UniProtKB-SubCell"/>
</dbReference>
<keyword evidence="8" id="KW-0067">ATP-binding</keyword>
<dbReference type="GO" id="GO:0031047">
    <property type="term" value="P:regulatory ncRNA-mediated gene silencing"/>
    <property type="evidence" value="ECO:0007669"/>
    <property type="project" value="UniProtKB-KW"/>
</dbReference>
<evidence type="ECO:0000256" key="2">
    <source>
        <dbReference type="ARBA" id="ARBA00007845"/>
    </source>
</evidence>
<reference evidence="17 18" key="1">
    <citation type="journal article" date="2018" name="Mol. Plant">
        <title>The genome of Artemisia annua provides insight into the evolution of Asteraceae family and artemisinin biosynthesis.</title>
        <authorList>
            <person name="Shen Q."/>
            <person name="Zhang L."/>
            <person name="Liao Z."/>
            <person name="Wang S."/>
            <person name="Yan T."/>
            <person name="Shi P."/>
            <person name="Liu M."/>
            <person name="Fu X."/>
            <person name="Pan Q."/>
            <person name="Wang Y."/>
            <person name="Lv Z."/>
            <person name="Lu X."/>
            <person name="Zhang F."/>
            <person name="Jiang W."/>
            <person name="Ma Y."/>
            <person name="Chen M."/>
            <person name="Hao X."/>
            <person name="Li L."/>
            <person name="Tang Y."/>
            <person name="Lv G."/>
            <person name="Zhou Y."/>
            <person name="Sun X."/>
            <person name="Brodelius P.E."/>
            <person name="Rose J.K.C."/>
            <person name="Tang K."/>
        </authorList>
    </citation>
    <scope>NUCLEOTIDE SEQUENCE [LARGE SCALE GENOMIC DNA]</scope>
    <source>
        <strain evidence="18">cv. Huhao1</strain>
        <tissue evidence="17">Leaf</tissue>
    </source>
</reference>
<comment type="subcellular location">
    <subcellularLocation>
        <location evidence="1">Nucleus</location>
    </subcellularLocation>
</comment>
<dbReference type="SUPFAM" id="SSF55874">
    <property type="entry name" value="ATPase domain of HSP90 chaperone/DNA topoisomerase II/histidine kinase"/>
    <property type="match status" value="1"/>
</dbReference>
<keyword evidence="18" id="KW-1185">Reference proteome</keyword>
<keyword evidence="11" id="KW-0943">RNA-mediated gene silencing</keyword>
<keyword evidence="3" id="KW-0540">Nuclease</keyword>
<dbReference type="Pfam" id="PF17942">
    <property type="entry name" value="Morc6_S5"/>
    <property type="match status" value="1"/>
</dbReference>
<evidence type="ECO:0000256" key="13">
    <source>
        <dbReference type="ARBA" id="ARBA00023242"/>
    </source>
</evidence>
<protein>
    <submittedName>
        <fullName evidence="17">Protein MICRORCHIDIA 7</fullName>
    </submittedName>
</protein>
<dbReference type="PANTHER" id="PTHR23336:SF72">
    <property type="entry name" value="PROTEIN MICRORCHIDIA 5"/>
    <property type="match status" value="1"/>
</dbReference>
<evidence type="ECO:0000256" key="5">
    <source>
        <dbReference type="ARBA" id="ARBA00022759"/>
    </source>
</evidence>
<dbReference type="GO" id="GO:0016887">
    <property type="term" value="F:ATP hydrolysis activity"/>
    <property type="evidence" value="ECO:0007669"/>
    <property type="project" value="InterPro"/>
</dbReference>